<evidence type="ECO:0000313" key="3">
    <source>
        <dbReference type="EMBL" id="BAH74112.1"/>
    </source>
</evidence>
<proteinExistence type="predicted"/>
<dbReference type="Pfam" id="PF13472">
    <property type="entry name" value="Lipase_GDSL_2"/>
    <property type="match status" value="1"/>
</dbReference>
<dbReference type="KEGG" id="dma:DMR_06210"/>
<dbReference type="EMBL" id="AP010904">
    <property type="protein sequence ID" value="BAH74112.1"/>
    <property type="molecule type" value="Genomic_DNA"/>
</dbReference>
<dbReference type="eggNOG" id="COG2755">
    <property type="taxonomic scope" value="Bacteria"/>
</dbReference>
<dbReference type="InterPro" id="IPR036514">
    <property type="entry name" value="SGNH_hydro_sf"/>
</dbReference>
<gene>
    <name evidence="3" type="ordered locus">DMR_06210</name>
</gene>
<evidence type="ECO:0000256" key="1">
    <source>
        <dbReference type="SAM" id="SignalP"/>
    </source>
</evidence>
<dbReference type="STRING" id="573370.DMR_06210"/>
<dbReference type="InterPro" id="IPR051532">
    <property type="entry name" value="Ester_Hydrolysis_Enzymes"/>
</dbReference>
<keyword evidence="1" id="KW-0732">Signal</keyword>
<feature type="chain" id="PRO_5002946023" description="SGNH hydrolase-type esterase domain-containing protein" evidence="1">
    <location>
        <begin position="32"/>
        <end position="220"/>
    </location>
</feature>
<dbReference type="InterPro" id="IPR013830">
    <property type="entry name" value="SGNH_hydro"/>
</dbReference>
<dbReference type="PANTHER" id="PTHR30383">
    <property type="entry name" value="THIOESTERASE 1/PROTEASE 1/LYSOPHOSPHOLIPASE L1"/>
    <property type="match status" value="1"/>
</dbReference>
<feature type="signal peptide" evidence="1">
    <location>
        <begin position="1"/>
        <end position="31"/>
    </location>
</feature>
<accession>C4XIU8</accession>
<dbReference type="Proteomes" id="UP000009071">
    <property type="component" value="Chromosome"/>
</dbReference>
<dbReference type="RefSeq" id="WP_012750193.1">
    <property type="nucleotide sequence ID" value="NC_012796.1"/>
</dbReference>
<sequence length="220" mass="24042">MRIKRGAMVSFWFRATVISAALVLCATGALAKTVFLGGSQTAGWKHMGMFKDVVNKGAVSNTTAKILKTLGPVVAQKPEKVFILEGINELYSPNAAILARYREILLRINKGSPKTMIFVQSVLPVVNRQDLSNDKIMELNAGLKTLCGEMQNCVYIDLYSHFAEGGALRESLTTDGVHLRPDGYKLWQALIEKYVTQPNDQLTRPETVAGLSQPAATSAN</sequence>
<dbReference type="Gene3D" id="3.40.50.1110">
    <property type="entry name" value="SGNH hydrolase"/>
    <property type="match status" value="1"/>
</dbReference>
<reference evidence="3 4" key="1">
    <citation type="journal article" date="2009" name="Genome Res.">
        <title>Whole genome sequence of Desulfovibrio magneticus strain RS-1 revealed common gene clusters in magnetotactic bacteria.</title>
        <authorList>
            <person name="Nakazawa H."/>
            <person name="Arakaki A."/>
            <person name="Narita-Yamada S."/>
            <person name="Yashiro I."/>
            <person name="Jinno K."/>
            <person name="Aoki N."/>
            <person name="Tsuruyama A."/>
            <person name="Okamura Y."/>
            <person name="Tanikawa S."/>
            <person name="Fujita N."/>
            <person name="Takeyama H."/>
            <person name="Matsunaga T."/>
        </authorList>
    </citation>
    <scope>NUCLEOTIDE SEQUENCE [LARGE SCALE GENOMIC DNA]</scope>
    <source>
        <strain evidence="4">ATCC 700980 / DSM 13731 / RS-1</strain>
    </source>
</reference>
<evidence type="ECO:0000313" key="4">
    <source>
        <dbReference type="Proteomes" id="UP000009071"/>
    </source>
</evidence>
<dbReference type="HOGENOM" id="CLU_051989_6_3_7"/>
<organism evidence="3 4">
    <name type="scientific">Solidesulfovibrio magneticus (strain ATCC 700980 / DSM 13731 / RS-1)</name>
    <name type="common">Desulfovibrio magneticus</name>
    <dbReference type="NCBI Taxonomy" id="573370"/>
    <lineage>
        <taxon>Bacteria</taxon>
        <taxon>Pseudomonadati</taxon>
        <taxon>Thermodesulfobacteriota</taxon>
        <taxon>Desulfovibrionia</taxon>
        <taxon>Desulfovibrionales</taxon>
        <taxon>Desulfovibrionaceae</taxon>
        <taxon>Solidesulfovibrio</taxon>
    </lineage>
</organism>
<protein>
    <recommendedName>
        <fullName evidence="2">SGNH hydrolase-type esterase domain-containing protein</fullName>
    </recommendedName>
</protein>
<dbReference type="AlphaFoldDB" id="C4XIU8"/>
<dbReference type="GO" id="GO:0004622">
    <property type="term" value="F:phosphatidylcholine lysophospholipase activity"/>
    <property type="evidence" value="ECO:0007669"/>
    <property type="project" value="TreeGrafter"/>
</dbReference>
<dbReference type="PANTHER" id="PTHR30383:SF5">
    <property type="entry name" value="SGNH HYDROLASE-TYPE ESTERASE DOMAIN-CONTAINING PROTEIN"/>
    <property type="match status" value="1"/>
</dbReference>
<keyword evidence="4" id="KW-1185">Reference proteome</keyword>
<feature type="domain" description="SGNH hydrolase-type esterase" evidence="2">
    <location>
        <begin position="52"/>
        <end position="186"/>
    </location>
</feature>
<name>C4XIU8_SOLM1</name>
<evidence type="ECO:0000259" key="2">
    <source>
        <dbReference type="Pfam" id="PF13472"/>
    </source>
</evidence>
<dbReference type="SUPFAM" id="SSF52266">
    <property type="entry name" value="SGNH hydrolase"/>
    <property type="match status" value="1"/>
</dbReference>